<sequence length="201" mass="23124">MGLQLYTNKESRGVVVEWLLIELGMECERVEVEYHTSMKSPEYLKLNPFGKVPVLIDEHVVIYELAAICAYLADKFPEKNLAPALGDPKRGLYYRWLFFISGPWEALATDQMRNIQVQPEQKMFMSYGDETDAYQALIQGLTQANPYLCGKQFTVADICVGAMLLWQQKMEQLKTHPAIDQYLMTIRQRESLQRSNAIFAS</sequence>
<dbReference type="Proteomes" id="UP000185674">
    <property type="component" value="Chromosome"/>
</dbReference>
<dbReference type="STRING" id="487316.BEN76_15270"/>
<dbReference type="InterPro" id="IPR040079">
    <property type="entry name" value="Glutathione_S-Trfase"/>
</dbReference>
<dbReference type="SUPFAM" id="SSF47616">
    <property type="entry name" value="GST C-terminal domain-like"/>
    <property type="match status" value="1"/>
</dbReference>
<dbReference type="SFLD" id="SFLDG00358">
    <property type="entry name" value="Main_(cytGST)"/>
    <property type="match status" value="1"/>
</dbReference>
<dbReference type="InterPro" id="IPR036282">
    <property type="entry name" value="Glutathione-S-Trfase_C_sf"/>
</dbReference>
<dbReference type="RefSeq" id="WP_076033442.1">
    <property type="nucleotide sequence ID" value="NZ_CP016896.1"/>
</dbReference>
<evidence type="ECO:0000259" key="1">
    <source>
        <dbReference type="PROSITE" id="PS50404"/>
    </source>
</evidence>
<dbReference type="SFLD" id="SFLDG01150">
    <property type="entry name" value="Main.1:_Beta-like"/>
    <property type="match status" value="1"/>
</dbReference>
<dbReference type="PANTHER" id="PTHR44051:SF8">
    <property type="entry name" value="GLUTATHIONE S-TRANSFERASE GSTA"/>
    <property type="match status" value="1"/>
</dbReference>
<dbReference type="InterPro" id="IPR036249">
    <property type="entry name" value="Thioredoxin-like_sf"/>
</dbReference>
<dbReference type="Gene3D" id="3.40.30.10">
    <property type="entry name" value="Glutaredoxin"/>
    <property type="match status" value="1"/>
</dbReference>
<evidence type="ECO:0000313" key="3">
    <source>
        <dbReference type="Proteomes" id="UP000185674"/>
    </source>
</evidence>
<protein>
    <submittedName>
        <fullName evidence="2">Glutathione S-transferase</fullName>
    </submittedName>
</protein>
<name>A0A1P8EM37_9GAMM</name>
<proteinExistence type="predicted"/>
<gene>
    <name evidence="2" type="ORF">BEN76_15270</name>
</gene>
<reference evidence="2 3" key="1">
    <citation type="submission" date="2016-08" db="EMBL/GenBank/DDBJ databases">
        <title>Complete genome sequence of Acinetobacter baylyi strain GFJ2.</title>
        <authorList>
            <person name="Tabata M."/>
            <person name="Kuboki S."/>
            <person name="Gibu N."/>
            <person name="Kinouchi Y."/>
            <person name="Vangnai A."/>
            <person name="Kasai D."/>
            <person name="Fukuda M."/>
        </authorList>
    </citation>
    <scope>NUCLEOTIDE SEQUENCE [LARGE SCALE GENOMIC DNA]</scope>
    <source>
        <strain evidence="2 3">GFJ2</strain>
    </source>
</reference>
<dbReference type="Pfam" id="PF02798">
    <property type="entry name" value="GST_N"/>
    <property type="match status" value="1"/>
</dbReference>
<dbReference type="CDD" id="cd03046">
    <property type="entry name" value="GST_N_GTT1_like"/>
    <property type="match status" value="1"/>
</dbReference>
<dbReference type="Pfam" id="PF14497">
    <property type="entry name" value="GST_C_3"/>
    <property type="match status" value="1"/>
</dbReference>
<dbReference type="PROSITE" id="PS50404">
    <property type="entry name" value="GST_NTER"/>
    <property type="match status" value="1"/>
</dbReference>
<dbReference type="SFLD" id="SFLDS00019">
    <property type="entry name" value="Glutathione_Transferase_(cytos"/>
    <property type="match status" value="1"/>
</dbReference>
<dbReference type="eggNOG" id="COG0625">
    <property type="taxonomic scope" value="Bacteria"/>
</dbReference>
<dbReference type="InterPro" id="IPR004046">
    <property type="entry name" value="GST_C"/>
</dbReference>
<feature type="domain" description="GST N-terminal" evidence="1">
    <location>
        <begin position="1"/>
        <end position="80"/>
    </location>
</feature>
<evidence type="ECO:0000313" key="2">
    <source>
        <dbReference type="EMBL" id="APV37283.1"/>
    </source>
</evidence>
<accession>A0A1P8EM37</accession>
<keyword evidence="2" id="KW-0808">Transferase</keyword>
<dbReference type="InterPro" id="IPR004045">
    <property type="entry name" value="Glutathione_S-Trfase_N"/>
</dbReference>
<dbReference type="CDD" id="cd03207">
    <property type="entry name" value="GST_C_8"/>
    <property type="match status" value="1"/>
</dbReference>
<dbReference type="KEGG" id="asol:BEN76_15270"/>
<organism evidence="2 3">
    <name type="scientific">Acinetobacter soli</name>
    <dbReference type="NCBI Taxonomy" id="487316"/>
    <lineage>
        <taxon>Bacteria</taxon>
        <taxon>Pseudomonadati</taxon>
        <taxon>Pseudomonadota</taxon>
        <taxon>Gammaproteobacteria</taxon>
        <taxon>Moraxellales</taxon>
        <taxon>Moraxellaceae</taxon>
        <taxon>Acinetobacter</taxon>
    </lineage>
</organism>
<dbReference type="PANTHER" id="PTHR44051">
    <property type="entry name" value="GLUTATHIONE S-TRANSFERASE-RELATED"/>
    <property type="match status" value="1"/>
</dbReference>
<dbReference type="AlphaFoldDB" id="A0A1P8EM37"/>
<dbReference type="GO" id="GO:0016740">
    <property type="term" value="F:transferase activity"/>
    <property type="evidence" value="ECO:0007669"/>
    <property type="project" value="UniProtKB-KW"/>
</dbReference>
<dbReference type="SUPFAM" id="SSF52833">
    <property type="entry name" value="Thioredoxin-like"/>
    <property type="match status" value="1"/>
</dbReference>
<dbReference type="EMBL" id="CP016896">
    <property type="protein sequence ID" value="APV37283.1"/>
    <property type="molecule type" value="Genomic_DNA"/>
</dbReference>
<dbReference type="Gene3D" id="1.20.1050.10">
    <property type="match status" value="1"/>
</dbReference>